<dbReference type="OrthoDB" id="2020070at2759"/>
<dbReference type="SUPFAM" id="SSF53448">
    <property type="entry name" value="Nucleotide-diphospho-sugar transferases"/>
    <property type="match status" value="1"/>
</dbReference>
<comment type="caution">
    <text evidence="1">The sequence shown here is derived from an EMBL/GenBank/DDBJ whole genome shotgun (WGS) entry which is preliminary data.</text>
</comment>
<proteinExistence type="predicted"/>
<organism evidence="1 2">
    <name type="scientific">Psilocybe cf. subviscida</name>
    <dbReference type="NCBI Taxonomy" id="2480587"/>
    <lineage>
        <taxon>Eukaryota</taxon>
        <taxon>Fungi</taxon>
        <taxon>Dikarya</taxon>
        <taxon>Basidiomycota</taxon>
        <taxon>Agaricomycotina</taxon>
        <taxon>Agaricomycetes</taxon>
        <taxon>Agaricomycetidae</taxon>
        <taxon>Agaricales</taxon>
        <taxon>Agaricineae</taxon>
        <taxon>Strophariaceae</taxon>
        <taxon>Psilocybe</taxon>
    </lineage>
</organism>
<dbReference type="PANTHER" id="PTHR33604">
    <property type="entry name" value="OSJNBA0004B13.7 PROTEIN"/>
    <property type="match status" value="1"/>
</dbReference>
<dbReference type="PANTHER" id="PTHR33604:SF3">
    <property type="entry name" value="OSJNBA0004B13.7 PROTEIN"/>
    <property type="match status" value="1"/>
</dbReference>
<gene>
    <name evidence="1" type="ORF">D9619_006202</name>
</gene>
<dbReference type="InterPro" id="IPR029044">
    <property type="entry name" value="Nucleotide-diphossugar_trans"/>
</dbReference>
<evidence type="ECO:0000313" key="1">
    <source>
        <dbReference type="EMBL" id="KAF5316710.1"/>
    </source>
</evidence>
<dbReference type="AlphaFoldDB" id="A0A8H5B506"/>
<accession>A0A8H5B506</accession>
<dbReference type="Gene3D" id="3.90.550.10">
    <property type="entry name" value="Spore Coat Polysaccharide Biosynthesis Protein SpsA, Chain A"/>
    <property type="match status" value="1"/>
</dbReference>
<keyword evidence="2" id="KW-1185">Reference proteome</keyword>
<sequence>MGNKIPIPMSVSNSHYFLLTFFTSLCLFSFSVIYSRNGSSSFASTGETNPIAATTHNTTPPKVRERFHASLESLFQLSVTVESTSLSVILPVSPGSLSELPSLLAPFMTLSDTHLLELFIVCPETIASDARRALQKTFTTLGPATHLDVSLRPWHGYLAMDTAALRSAIFTAKLTAENNGSVLVLGENGLSDLPAPTISMLLHPPFLSIPFGPNGDVIDDVQSVAFLVGRAWAASKLYPPFVMPSALLAGLSEDWKGDLWADSLQNVSFGTLEHLGGLVLEVELDGDSTPSEDQQVLSPAVLVADTSAAIIPVTPSFVFFLPTRSDLRRLVPLICALKTRHPDGIIRALVYDDETSGDSDEWETERLEAYHCDITYQALKITDSGMIVLTRWLANQHIDVVLTLSGHDYVTALLDAKILPVREATLIKLPRSDLDSTEWMSSLSLVEWKNWHIPRVEISIITKDRPQSLIRLLDSLANAKYFGDSLDIRVNVEQDCDLETLQTVENMTWPFGHVVIHRRVIHAGLLTAIVESWYPSSNDTYGLLLEDDIELSPLFYAWIKMTLLRYRHGSEENKTPHMFGISLYQQKHLELPLKGRQPFDPRALLATEDVPHPTTPYLSQVPCSWGAVYFPEHWREFNDYLAARFAELVLPITDIVVPNVRSNQWSKSWKKFFIELVYLRGYVMLYPNYEGFVSLSTNHLEVGSHVKRRSAEMEELFVLPLMQLQKPRESEQLLEMPGHRLPELQVLPVLNLTGSVVSLDYLKEEGVWRRNGILGCDNPTNLYDAP</sequence>
<name>A0A8H5B506_9AGAR</name>
<evidence type="ECO:0000313" key="2">
    <source>
        <dbReference type="Proteomes" id="UP000567179"/>
    </source>
</evidence>
<reference evidence="1 2" key="1">
    <citation type="journal article" date="2020" name="ISME J.">
        <title>Uncovering the hidden diversity of litter-decomposition mechanisms in mushroom-forming fungi.</title>
        <authorList>
            <person name="Floudas D."/>
            <person name="Bentzer J."/>
            <person name="Ahren D."/>
            <person name="Johansson T."/>
            <person name="Persson P."/>
            <person name="Tunlid A."/>
        </authorList>
    </citation>
    <scope>NUCLEOTIDE SEQUENCE [LARGE SCALE GENOMIC DNA]</scope>
    <source>
        <strain evidence="1 2">CBS 101986</strain>
    </source>
</reference>
<protein>
    <submittedName>
        <fullName evidence="1">Uncharacterized protein</fullName>
    </submittedName>
</protein>
<dbReference type="Proteomes" id="UP000567179">
    <property type="component" value="Unassembled WGS sequence"/>
</dbReference>
<dbReference type="EMBL" id="JAACJJ010000042">
    <property type="protein sequence ID" value="KAF5316710.1"/>
    <property type="molecule type" value="Genomic_DNA"/>
</dbReference>